<name>A0A6B0TIK2_9RHOB</name>
<dbReference type="InterPro" id="IPR017782">
    <property type="entry name" value="Hydroxyacylglutathione_Hdrlase"/>
</dbReference>
<dbReference type="Gene3D" id="3.60.15.10">
    <property type="entry name" value="Ribonuclease Z/Hydroxyacylglutathione hydrolase-like"/>
    <property type="match status" value="1"/>
</dbReference>
<protein>
    <recommendedName>
        <fullName evidence="7">Hydroxyacylglutathione hydrolase</fullName>
        <ecNumber evidence="7">3.1.2.6</ecNumber>
    </recommendedName>
    <alternativeName>
        <fullName evidence="7">Glyoxalase II</fullName>
        <shortName evidence="7">Glx II</shortName>
    </alternativeName>
</protein>
<comment type="function">
    <text evidence="7">Thiolesterase that catalyzes the hydrolysis of S-D-lactoyl-glutathione to form glutathione and D-lactic acid.</text>
</comment>
<dbReference type="SUPFAM" id="SSF56281">
    <property type="entry name" value="Metallo-hydrolase/oxidoreductase"/>
    <property type="match status" value="1"/>
</dbReference>
<dbReference type="InterPro" id="IPR032282">
    <property type="entry name" value="HAGH_C"/>
</dbReference>
<gene>
    <name evidence="7 9" type="primary">gloB</name>
    <name evidence="9" type="ORF">GSH16_02235</name>
</gene>
<dbReference type="RefSeq" id="WP_160851433.1">
    <property type="nucleotide sequence ID" value="NZ_WUWG01000001.1"/>
</dbReference>
<dbReference type="InterPro" id="IPR036866">
    <property type="entry name" value="RibonucZ/Hydroxyglut_hydro"/>
</dbReference>
<evidence type="ECO:0000256" key="7">
    <source>
        <dbReference type="HAMAP-Rule" id="MF_01374"/>
    </source>
</evidence>
<keyword evidence="5 7" id="KW-0378">Hydrolase</keyword>
<feature type="binding site" evidence="7">
    <location>
        <position position="58"/>
    </location>
    <ligand>
        <name>Zn(2+)</name>
        <dbReference type="ChEBI" id="CHEBI:29105"/>
        <label>1</label>
    </ligand>
</feature>
<dbReference type="Proteomes" id="UP000436016">
    <property type="component" value="Unassembled WGS sequence"/>
</dbReference>
<evidence type="ECO:0000256" key="4">
    <source>
        <dbReference type="ARBA" id="ARBA00022723"/>
    </source>
</evidence>
<dbReference type="PANTHER" id="PTHR43705">
    <property type="entry name" value="HYDROXYACYLGLUTATHIONE HYDROLASE"/>
    <property type="match status" value="1"/>
</dbReference>
<feature type="binding site" evidence="7">
    <location>
        <position position="133"/>
    </location>
    <ligand>
        <name>Zn(2+)</name>
        <dbReference type="ChEBI" id="CHEBI:29105"/>
        <label>1</label>
    </ligand>
</feature>
<comment type="catalytic activity">
    <reaction evidence="1 7">
        <text>an S-(2-hydroxyacyl)glutathione + H2O = a 2-hydroxy carboxylate + glutathione + H(+)</text>
        <dbReference type="Rhea" id="RHEA:21864"/>
        <dbReference type="ChEBI" id="CHEBI:15377"/>
        <dbReference type="ChEBI" id="CHEBI:15378"/>
        <dbReference type="ChEBI" id="CHEBI:57925"/>
        <dbReference type="ChEBI" id="CHEBI:58896"/>
        <dbReference type="ChEBI" id="CHEBI:71261"/>
        <dbReference type="EC" id="3.1.2.6"/>
    </reaction>
</comment>
<dbReference type="NCBIfam" id="TIGR03413">
    <property type="entry name" value="GSH_gloB"/>
    <property type="match status" value="1"/>
</dbReference>
<dbReference type="AlphaFoldDB" id="A0A6B0TIK2"/>
<organism evidence="9 10">
    <name type="scientific">Oceanomicrobium pacificus</name>
    <dbReference type="NCBI Taxonomy" id="2692916"/>
    <lineage>
        <taxon>Bacteria</taxon>
        <taxon>Pseudomonadati</taxon>
        <taxon>Pseudomonadota</taxon>
        <taxon>Alphaproteobacteria</taxon>
        <taxon>Rhodobacterales</taxon>
        <taxon>Paracoccaceae</taxon>
        <taxon>Oceanomicrobium</taxon>
    </lineage>
</organism>
<comment type="similarity">
    <text evidence="3 7">Belongs to the metallo-beta-lactamase superfamily. Glyoxalase II family.</text>
</comment>
<comment type="subunit">
    <text evidence="7">Monomer.</text>
</comment>
<feature type="binding site" evidence="7">
    <location>
        <position position="60"/>
    </location>
    <ligand>
        <name>Zn(2+)</name>
        <dbReference type="ChEBI" id="CHEBI:29105"/>
        <label>2</label>
    </ligand>
</feature>
<dbReference type="EC" id="3.1.2.6" evidence="7"/>
<dbReference type="HAMAP" id="MF_01374">
    <property type="entry name" value="Glyoxalase_2"/>
    <property type="match status" value="1"/>
</dbReference>
<evidence type="ECO:0000256" key="2">
    <source>
        <dbReference type="ARBA" id="ARBA00004963"/>
    </source>
</evidence>
<dbReference type="PANTHER" id="PTHR43705:SF1">
    <property type="entry name" value="HYDROXYACYLGLUTATHIONE HYDROLASE GLOB"/>
    <property type="match status" value="1"/>
</dbReference>
<keyword evidence="6 7" id="KW-0862">Zinc</keyword>
<evidence type="ECO:0000256" key="1">
    <source>
        <dbReference type="ARBA" id="ARBA00001623"/>
    </source>
</evidence>
<comment type="cofactor">
    <cofactor evidence="7">
        <name>Zn(2+)</name>
        <dbReference type="ChEBI" id="CHEBI:29105"/>
    </cofactor>
    <text evidence="7">Binds 2 Zn(2+) ions per subunit.</text>
</comment>
<dbReference type="GO" id="GO:0019243">
    <property type="term" value="P:methylglyoxal catabolic process to D-lactate via S-lactoyl-glutathione"/>
    <property type="evidence" value="ECO:0007669"/>
    <property type="project" value="UniProtKB-UniRule"/>
</dbReference>
<dbReference type="EMBL" id="WUWG01000001">
    <property type="protein sequence ID" value="MXU64250.1"/>
    <property type="molecule type" value="Genomic_DNA"/>
</dbReference>
<feature type="binding site" evidence="7">
    <location>
        <position position="61"/>
    </location>
    <ligand>
        <name>Zn(2+)</name>
        <dbReference type="ChEBI" id="CHEBI:29105"/>
        <label>2</label>
    </ligand>
</feature>
<dbReference type="GO" id="GO:0004416">
    <property type="term" value="F:hydroxyacylglutathione hydrolase activity"/>
    <property type="evidence" value="ECO:0007669"/>
    <property type="project" value="UniProtKB-UniRule"/>
</dbReference>
<evidence type="ECO:0000256" key="6">
    <source>
        <dbReference type="ARBA" id="ARBA00022833"/>
    </source>
</evidence>
<evidence type="ECO:0000256" key="5">
    <source>
        <dbReference type="ARBA" id="ARBA00022801"/>
    </source>
</evidence>
<comment type="pathway">
    <text evidence="2 7">Secondary metabolite metabolism; methylglyoxal degradation; (R)-lactate from methylglyoxal: step 2/2.</text>
</comment>
<proteinExistence type="inferred from homology"/>
<dbReference type="Pfam" id="PF00753">
    <property type="entry name" value="Lactamase_B"/>
    <property type="match status" value="1"/>
</dbReference>
<feature type="binding site" evidence="7">
    <location>
        <position position="171"/>
    </location>
    <ligand>
        <name>Zn(2+)</name>
        <dbReference type="ChEBI" id="CHEBI:29105"/>
        <label>2</label>
    </ligand>
</feature>
<dbReference type="UniPathway" id="UPA00619">
    <property type="reaction ID" value="UER00676"/>
</dbReference>
<accession>A0A6B0TIK2</accession>
<evidence type="ECO:0000256" key="3">
    <source>
        <dbReference type="ARBA" id="ARBA00006759"/>
    </source>
</evidence>
<keyword evidence="10" id="KW-1185">Reference proteome</keyword>
<evidence type="ECO:0000259" key="8">
    <source>
        <dbReference type="SMART" id="SM00849"/>
    </source>
</evidence>
<dbReference type="CDD" id="cd07723">
    <property type="entry name" value="hydroxyacylglutathione_hydrolase_MBL-fold"/>
    <property type="match status" value="1"/>
</dbReference>
<keyword evidence="4 7" id="KW-0479">Metal-binding</keyword>
<dbReference type="InterPro" id="IPR001279">
    <property type="entry name" value="Metallo-B-lactamas"/>
</dbReference>
<feature type="binding site" evidence="7">
    <location>
        <position position="114"/>
    </location>
    <ligand>
        <name>Zn(2+)</name>
        <dbReference type="ChEBI" id="CHEBI:29105"/>
        <label>1</label>
    </ligand>
</feature>
<dbReference type="InterPro" id="IPR035680">
    <property type="entry name" value="Clx_II_MBL"/>
</dbReference>
<reference evidence="9 10" key="1">
    <citation type="submission" date="2019-12" db="EMBL/GenBank/DDBJ databases">
        <title>Strain KN286 was isolated from seawater, which was collected from Caroline Seamount in the tropical western Pacific.</title>
        <authorList>
            <person name="Wang Q."/>
        </authorList>
    </citation>
    <scope>NUCLEOTIDE SEQUENCE [LARGE SCALE GENOMIC DNA]</scope>
    <source>
        <strain evidence="9 10">KN286</strain>
    </source>
</reference>
<dbReference type="InterPro" id="IPR050110">
    <property type="entry name" value="Glyoxalase_II_hydrolase"/>
</dbReference>
<dbReference type="GO" id="GO:0046872">
    <property type="term" value="F:metal ion binding"/>
    <property type="evidence" value="ECO:0007669"/>
    <property type="project" value="UniProtKB-KW"/>
</dbReference>
<dbReference type="SMART" id="SM00849">
    <property type="entry name" value="Lactamase_B"/>
    <property type="match status" value="1"/>
</dbReference>
<sequence>MPLEIVTIPCLEDNYAYLAHDPGTGTTALVDAPEAGPIKAELDARDWTLDLVLLTHHHWDHVDGLPELRDAYSPKVAGCKADADRLPPLDIALADGDEIAIGSETGTVIDVSGHTINHVAFHFPGSKVVFTADSLMAMGCGAVFEGTMAQMWASLAKLAALPDDTLVCSGHEYTQNNARFAVTVDPENAALKTRVAEIDAARAQGTPTVPSLLGLERATNPFLRAVAPEVKAYLGMPDASDADAFAEIRTRKNNF</sequence>
<feature type="binding site" evidence="7">
    <location>
        <position position="56"/>
    </location>
    <ligand>
        <name>Zn(2+)</name>
        <dbReference type="ChEBI" id="CHEBI:29105"/>
        <label>1</label>
    </ligand>
</feature>
<feature type="domain" description="Metallo-beta-lactamase" evidence="8">
    <location>
        <begin position="13"/>
        <end position="171"/>
    </location>
</feature>
<feature type="binding site" evidence="7">
    <location>
        <position position="133"/>
    </location>
    <ligand>
        <name>Zn(2+)</name>
        <dbReference type="ChEBI" id="CHEBI:29105"/>
        <label>2</label>
    </ligand>
</feature>
<dbReference type="Pfam" id="PF16123">
    <property type="entry name" value="HAGH_C"/>
    <property type="match status" value="1"/>
</dbReference>
<evidence type="ECO:0000313" key="9">
    <source>
        <dbReference type="EMBL" id="MXU64250.1"/>
    </source>
</evidence>
<evidence type="ECO:0000313" key="10">
    <source>
        <dbReference type="Proteomes" id="UP000436016"/>
    </source>
</evidence>
<dbReference type="PIRSF" id="PIRSF005457">
    <property type="entry name" value="Glx"/>
    <property type="match status" value="1"/>
</dbReference>
<comment type="caution">
    <text evidence="9">The sequence shown here is derived from an EMBL/GenBank/DDBJ whole genome shotgun (WGS) entry which is preliminary data.</text>
</comment>